<organism evidence="2 3">
    <name type="scientific">Aspergillus pseudoustus</name>
    <dbReference type="NCBI Taxonomy" id="1810923"/>
    <lineage>
        <taxon>Eukaryota</taxon>
        <taxon>Fungi</taxon>
        <taxon>Dikarya</taxon>
        <taxon>Ascomycota</taxon>
        <taxon>Pezizomycotina</taxon>
        <taxon>Eurotiomycetes</taxon>
        <taxon>Eurotiomycetidae</taxon>
        <taxon>Eurotiales</taxon>
        <taxon>Aspergillaceae</taxon>
        <taxon>Aspergillus</taxon>
        <taxon>Aspergillus subgen. Nidulantes</taxon>
    </lineage>
</organism>
<keyword evidence="3" id="KW-1185">Reference proteome</keyword>
<dbReference type="EMBL" id="JBFXLU010000061">
    <property type="protein sequence ID" value="KAL2846689.1"/>
    <property type="molecule type" value="Genomic_DNA"/>
</dbReference>
<evidence type="ECO:0000256" key="1">
    <source>
        <dbReference type="SAM" id="Phobius"/>
    </source>
</evidence>
<sequence length="232" mass="26677">MGYQYSDKLDPMLYDTHSLDGGIPLRVHVDPENRETAGSLAAQIDGNRCVRPMFSFISICVPECLPEALEDVSYANEFAFLYDGERLIDSKTKWDDKVRDTQQAEMAAIDRSRAMTMANPRFRICFGTLTFAMVLTIPIVELELLTNNLYSWDKERVEAKSAGRDSVYNAIWAVMQEQVISEKEAKQVCIAKIKHYIGRCCHIVKEAKRRDWLSDDLKTYLDSIHCRRRHGK</sequence>
<reference evidence="2 3" key="1">
    <citation type="submission" date="2024-07" db="EMBL/GenBank/DDBJ databases">
        <title>Section-level genome sequencing and comparative genomics of Aspergillus sections Usti and Cavernicolus.</title>
        <authorList>
            <consortium name="Lawrence Berkeley National Laboratory"/>
            <person name="Nybo J.L."/>
            <person name="Vesth T.C."/>
            <person name="Theobald S."/>
            <person name="Frisvad J.C."/>
            <person name="Larsen T.O."/>
            <person name="Kjaerboelling I."/>
            <person name="Rothschild-Mancinelli K."/>
            <person name="Lyhne E.K."/>
            <person name="Kogle M.E."/>
            <person name="Barry K."/>
            <person name="Clum A."/>
            <person name="Na H."/>
            <person name="Ledsgaard L."/>
            <person name="Lin J."/>
            <person name="Lipzen A."/>
            <person name="Kuo A."/>
            <person name="Riley R."/>
            <person name="Mondo S."/>
            <person name="Labutti K."/>
            <person name="Haridas S."/>
            <person name="Pangalinan J."/>
            <person name="Salamov A.A."/>
            <person name="Simmons B.A."/>
            <person name="Magnuson J.K."/>
            <person name="Chen J."/>
            <person name="Drula E."/>
            <person name="Henrissat B."/>
            <person name="Wiebenga A."/>
            <person name="Lubbers R.J."/>
            <person name="Gomes A.C."/>
            <person name="Makela M.R."/>
            <person name="Stajich J."/>
            <person name="Grigoriev I.V."/>
            <person name="Mortensen U.H."/>
            <person name="De Vries R.P."/>
            <person name="Baker S.E."/>
            <person name="Andersen M.R."/>
        </authorList>
    </citation>
    <scope>NUCLEOTIDE SEQUENCE [LARGE SCALE GENOMIC DNA]</scope>
    <source>
        <strain evidence="2 3">CBS 123904</strain>
    </source>
</reference>
<dbReference type="InterPro" id="IPR008949">
    <property type="entry name" value="Isoprenoid_synthase_dom_sf"/>
</dbReference>
<dbReference type="SUPFAM" id="SSF48576">
    <property type="entry name" value="Terpenoid synthases"/>
    <property type="match status" value="1"/>
</dbReference>
<feature type="transmembrane region" description="Helical" evidence="1">
    <location>
        <begin position="121"/>
        <end position="140"/>
    </location>
</feature>
<proteinExistence type="predicted"/>
<keyword evidence="1" id="KW-0812">Transmembrane</keyword>
<dbReference type="Gene3D" id="1.10.600.10">
    <property type="entry name" value="Farnesyl Diphosphate Synthase"/>
    <property type="match status" value="2"/>
</dbReference>
<accession>A0ABR4K4M2</accession>
<comment type="caution">
    <text evidence="2">The sequence shown here is derived from an EMBL/GenBank/DDBJ whole genome shotgun (WGS) entry which is preliminary data.</text>
</comment>
<evidence type="ECO:0000313" key="3">
    <source>
        <dbReference type="Proteomes" id="UP001610446"/>
    </source>
</evidence>
<name>A0ABR4K4M2_9EURO</name>
<keyword evidence="1" id="KW-0472">Membrane</keyword>
<keyword evidence="1" id="KW-1133">Transmembrane helix</keyword>
<evidence type="ECO:0000313" key="2">
    <source>
        <dbReference type="EMBL" id="KAL2846689.1"/>
    </source>
</evidence>
<protein>
    <submittedName>
        <fullName evidence="2">Uncharacterized protein</fullName>
    </submittedName>
</protein>
<dbReference type="Proteomes" id="UP001610446">
    <property type="component" value="Unassembled WGS sequence"/>
</dbReference>
<gene>
    <name evidence="2" type="ORF">BJY01DRAFT_234494</name>
</gene>